<dbReference type="InterPro" id="IPR008964">
    <property type="entry name" value="Invasin/intimin_cell_adhesion"/>
</dbReference>
<comment type="similarity">
    <text evidence="1">Belongs to the intimin/invasin family.</text>
</comment>
<dbReference type="PRINTS" id="PR01369">
    <property type="entry name" value="INTIMIN"/>
</dbReference>
<dbReference type="GO" id="GO:0007155">
    <property type="term" value="P:cell adhesion"/>
    <property type="evidence" value="ECO:0007669"/>
    <property type="project" value="InterPro"/>
</dbReference>
<dbReference type="InterPro" id="IPR013783">
    <property type="entry name" value="Ig-like_fold"/>
</dbReference>
<comment type="caution">
    <text evidence="5">The sequence shown here is derived from an EMBL/GenBank/DDBJ whole genome shotgun (WGS) entry which is preliminary data.</text>
</comment>
<dbReference type="Pfam" id="PF11924">
    <property type="entry name" value="IAT_beta"/>
    <property type="match status" value="1"/>
</dbReference>
<proteinExistence type="inferred from homology"/>
<gene>
    <name evidence="5" type="ORF">GEAM_1264</name>
</gene>
<feature type="domain" description="Big-1" evidence="4">
    <location>
        <begin position="878"/>
        <end position="968"/>
    </location>
</feature>
<accession>A0A085GHJ9</accession>
<feature type="domain" description="Big-1" evidence="4">
    <location>
        <begin position="777"/>
        <end position="868"/>
    </location>
</feature>
<dbReference type="Pfam" id="PF09134">
    <property type="entry name" value="Invasin_D3"/>
    <property type="match status" value="1"/>
</dbReference>
<dbReference type="InterPro" id="IPR003535">
    <property type="entry name" value="Intimin/invasin_bac"/>
</dbReference>
<dbReference type="PROSITE" id="PS51127">
    <property type="entry name" value="BIG1"/>
    <property type="match status" value="5"/>
</dbReference>
<evidence type="ECO:0000256" key="3">
    <source>
        <dbReference type="ARBA" id="ARBA00074571"/>
    </source>
</evidence>
<evidence type="ECO:0000313" key="5">
    <source>
        <dbReference type="EMBL" id="KFC83194.1"/>
    </source>
</evidence>
<evidence type="ECO:0000256" key="2">
    <source>
        <dbReference type="ARBA" id="ARBA00057597"/>
    </source>
</evidence>
<dbReference type="AlphaFoldDB" id="A0A085GHJ9"/>
<comment type="function">
    <text evidence="2">Invasin is a protein that allows enteric bacteria to penetrate cultured mammalian cells. The entry of invasin in the cell is mediated by binding several beta-1 chain integrins.</text>
</comment>
<dbReference type="RefSeq" id="WP_034789609.1">
    <property type="nucleotide sequence ID" value="NZ_JMPJ01000038.1"/>
</dbReference>
<dbReference type="InterPro" id="IPR038177">
    <property type="entry name" value="IAT_beta_sf"/>
</dbReference>
<dbReference type="PANTHER" id="PTHR39576:SF2">
    <property type="entry name" value="ATTACHING AND EFFACING PROTEIN HOMOLOG-RELATED"/>
    <property type="match status" value="1"/>
</dbReference>
<dbReference type="eggNOG" id="COG2373">
    <property type="taxonomic scope" value="Bacteria"/>
</dbReference>
<dbReference type="InterPro" id="IPR003344">
    <property type="entry name" value="Big_1_dom"/>
</dbReference>
<dbReference type="GO" id="GO:0009279">
    <property type="term" value="C:cell outer membrane"/>
    <property type="evidence" value="ECO:0007669"/>
    <property type="project" value="TreeGrafter"/>
</dbReference>
<evidence type="ECO:0000256" key="1">
    <source>
        <dbReference type="ARBA" id="ARBA00010116"/>
    </source>
</evidence>
<name>A0A085GHJ9_EWIA3</name>
<dbReference type="GeneID" id="78379603"/>
<dbReference type="SMART" id="SM00634">
    <property type="entry name" value="BID_1"/>
    <property type="match status" value="5"/>
</dbReference>
<dbReference type="PANTHER" id="PTHR39576">
    <property type="entry name" value="ATTACHING AND EFFACING PROTEIN HOMOLOG-RELATED-RELATED"/>
    <property type="match status" value="1"/>
</dbReference>
<protein>
    <recommendedName>
        <fullName evidence="3">Invasin</fullName>
    </recommendedName>
</protein>
<feature type="domain" description="Big-1" evidence="4">
    <location>
        <begin position="573"/>
        <end position="666"/>
    </location>
</feature>
<dbReference type="Gene3D" id="2.60.40.10">
    <property type="entry name" value="Immunoglobulins"/>
    <property type="match status" value="6"/>
</dbReference>
<evidence type="ECO:0000259" key="4">
    <source>
        <dbReference type="PROSITE" id="PS51127"/>
    </source>
</evidence>
<feature type="domain" description="Big-1" evidence="4">
    <location>
        <begin position="976"/>
        <end position="1070"/>
    </location>
</feature>
<dbReference type="SUPFAM" id="SSF49373">
    <property type="entry name" value="Invasin/intimin cell-adhesion fragments"/>
    <property type="match status" value="6"/>
</dbReference>
<feature type="domain" description="Big-1" evidence="4">
    <location>
        <begin position="676"/>
        <end position="767"/>
    </location>
</feature>
<dbReference type="Pfam" id="PF02369">
    <property type="entry name" value="Big_1"/>
    <property type="match status" value="5"/>
</dbReference>
<dbReference type="STRING" id="910964.GEAM_1264"/>
<dbReference type="InterPro" id="IPR015217">
    <property type="entry name" value="Invasin_dom_3"/>
</dbReference>
<dbReference type="EMBL" id="JMPJ01000038">
    <property type="protein sequence ID" value="KFC83194.1"/>
    <property type="molecule type" value="Genomic_DNA"/>
</dbReference>
<dbReference type="InterPro" id="IPR051715">
    <property type="entry name" value="Intimin-Invasin_domain"/>
</dbReference>
<dbReference type="Proteomes" id="UP000028640">
    <property type="component" value="Unassembled WGS sequence"/>
</dbReference>
<keyword evidence="6" id="KW-1185">Reference proteome</keyword>
<evidence type="ECO:0000313" key="6">
    <source>
        <dbReference type="Proteomes" id="UP000028640"/>
    </source>
</evidence>
<sequence>MKIPPVPVIKRPTAIIGWLTIVTQAALPLSLAYSPLVKAAQTPEASALKWYQSADQQSQQPFADSADTLADIGSALSQDNSTNAVSGMARSAATGALNNSVEQWLSQFGTARVQLNVDEKFRANGSEADLLVPLYEREELLLFTQLGFRHKDSRNTGNLGVGARYFAGDWMLGLNTFLDNDFSGKNRRMGVGVEAWRDYLKLSANSYLRLTDWHQSRDFSDYDERPANGYDLRAEGWLPAFPQLGAKVMFEKYQGNEVALFGKDNRQQNPWAFTGGINYTPVPLVTVGAQHRAGKDGNSDSQLSLELNYRLGEPWNKQIDPNLVGASRTLNGTRYDLVERNNSIVLDYRKQDTVTLVLPEKSSGKGHDTLPIIFSVKTKSPLQRIDWDATTLVAAGGTITQVGNDRLNVVLPAYQAGRDNLYHFAGVAYDVNGNSGSATAQIQVEVGDVSANTTKVSATPTTLLADGKSTSTLKVELFDDASNPVGGMTKSLSASLDETAFAGKSMGINSAEAPIPAKLSAFEEVSPGIYQATLTASNRAGSVLITPRFNDVALPGITIEQNADDASGHIDAGALLAVVDNSVADNKTENQVGVTITDAVGNPLSNMGVNFSLSGAATVAPGSSLNVTTDNQGQAKIGVIDKTAEEVTVTAKLANGNSATVVIHFMPDSATADMQKDGVTVDKQMLIANNADKATYSAVVKDANGNGVPNFTVNWGTNLGTLSGSTSNTNADGVATVTLNSTSEGSAQVTAQAGKSGSINAPMVQFNADTGSAAIGSDGLKVDKTTLLANDTEMATYTATVKDANGNVVPNLNVEWKTNLGELSAATSATNSQGVATITLKGKVAGEAQVTAAVNGGAAINADKVTFTADPSSAVIGSGDLSVTPTTITANGTDKATFTAIVKDANGNPVPDADVTWTTDAGTLSATSGKSDANGASTVTLTGTKTGTAQVSATVNGKVVNATPVTLIADVATAKIESLTSDLPAIVGTGSQSTLVTLVLKDANGNVVADQEVNWGTTLSSVSNASSKTNSQGVATTTLQAIQYTEKRNGTATVTATTAHDSKTTDVTITTVMSVGGTFYWTMNVAHPTSDKSTAAGFCSTNGGGRLFVESDVATFVNNGGDFRSKSVSGEYNNDWYRLADNWDTRRADLYGNGSSLGNIEDGEGEHYICVK</sequence>
<reference evidence="5 6" key="1">
    <citation type="submission" date="2014-05" db="EMBL/GenBank/DDBJ databases">
        <title>ATOL: Assembling a taxonomically balanced genome-scale reconstruction of the evolutionary history of the Enterobacteriaceae.</title>
        <authorList>
            <person name="Plunkett G.III."/>
            <person name="Neeno-Eckwall E.C."/>
            <person name="Glasner J.D."/>
            <person name="Perna N.T."/>
        </authorList>
    </citation>
    <scope>NUCLEOTIDE SEQUENCE [LARGE SCALE GENOMIC DNA]</scope>
    <source>
        <strain evidence="5 6">ATCC 33852</strain>
    </source>
</reference>
<dbReference type="FunFam" id="2.40.160.160:FF:000001">
    <property type="entry name" value="Intimin-like inverse autotransporter SinH"/>
    <property type="match status" value="1"/>
</dbReference>
<organism evidence="5 6">
    <name type="scientific">Ewingella americana (strain ATCC 33852 / DSM 4580 / CCUG 14506 / JCM 5911 / LMG 7869 / NCTC 12157 / CDC 1468-78)</name>
    <dbReference type="NCBI Taxonomy" id="910964"/>
    <lineage>
        <taxon>Bacteria</taxon>
        <taxon>Pseudomonadati</taxon>
        <taxon>Pseudomonadota</taxon>
        <taxon>Gammaproteobacteria</taxon>
        <taxon>Enterobacterales</taxon>
        <taxon>Yersiniaceae</taxon>
        <taxon>Ewingella</taxon>
    </lineage>
</organism>
<dbReference type="Gene3D" id="2.40.160.160">
    <property type="entry name" value="Inverse autotransporter, beta-domain"/>
    <property type="match status" value="1"/>
</dbReference>
<dbReference type="InterPro" id="IPR024519">
    <property type="entry name" value="IAT_beta"/>
</dbReference>